<comment type="caution">
    <text evidence="3">The sequence shown here is derived from an EMBL/GenBank/DDBJ whole genome shotgun (WGS) entry which is preliminary data.</text>
</comment>
<evidence type="ECO:0000256" key="1">
    <source>
        <dbReference type="SAM" id="MobiDB-lite"/>
    </source>
</evidence>
<feature type="region of interest" description="Disordered" evidence="1">
    <location>
        <begin position="269"/>
        <end position="291"/>
    </location>
</feature>
<dbReference type="EMBL" id="AGNL01018630">
    <property type="protein sequence ID" value="EJK62775.1"/>
    <property type="molecule type" value="Genomic_DNA"/>
</dbReference>
<dbReference type="AlphaFoldDB" id="K0SBU0"/>
<feature type="chain" id="PRO_5003840956" evidence="2">
    <location>
        <begin position="43"/>
        <end position="291"/>
    </location>
</feature>
<reference evidence="3 4" key="1">
    <citation type="journal article" date="2012" name="Genome Biol.">
        <title>Genome and low-iron response of an oceanic diatom adapted to chronic iron limitation.</title>
        <authorList>
            <person name="Lommer M."/>
            <person name="Specht M."/>
            <person name="Roy A.S."/>
            <person name="Kraemer L."/>
            <person name="Andreson R."/>
            <person name="Gutowska M.A."/>
            <person name="Wolf J."/>
            <person name="Bergner S.V."/>
            <person name="Schilhabel M.B."/>
            <person name="Klostermeier U.C."/>
            <person name="Beiko R.G."/>
            <person name="Rosenstiel P."/>
            <person name="Hippler M."/>
            <person name="Laroche J."/>
        </authorList>
    </citation>
    <scope>NUCLEOTIDE SEQUENCE [LARGE SCALE GENOMIC DNA]</scope>
    <source>
        <strain evidence="3 4">CCMP1005</strain>
    </source>
</reference>
<name>K0SBU0_THAOC</name>
<organism evidence="3 4">
    <name type="scientific">Thalassiosira oceanica</name>
    <name type="common">Marine diatom</name>
    <dbReference type="NCBI Taxonomy" id="159749"/>
    <lineage>
        <taxon>Eukaryota</taxon>
        <taxon>Sar</taxon>
        <taxon>Stramenopiles</taxon>
        <taxon>Ochrophyta</taxon>
        <taxon>Bacillariophyta</taxon>
        <taxon>Coscinodiscophyceae</taxon>
        <taxon>Thalassiosirophycidae</taxon>
        <taxon>Thalassiosirales</taxon>
        <taxon>Thalassiosiraceae</taxon>
        <taxon>Thalassiosira</taxon>
    </lineage>
</organism>
<evidence type="ECO:0000313" key="3">
    <source>
        <dbReference type="EMBL" id="EJK62775.1"/>
    </source>
</evidence>
<dbReference type="Proteomes" id="UP000266841">
    <property type="component" value="Unassembled WGS sequence"/>
</dbReference>
<protein>
    <submittedName>
        <fullName evidence="3">Uncharacterized protein</fullName>
    </submittedName>
</protein>
<feature type="compositionally biased region" description="Basic residues" evidence="1">
    <location>
        <begin position="278"/>
        <end position="291"/>
    </location>
</feature>
<sequence length="291" mass="32624">MVVPSQSPGDARGDAACSGARKGPPWWLTVFLFLNLNDFALALDATTLTPKSESFPFELGCPSLLADTYRLDWFTVRPPPDGDRADRPIRSQFRSLDLSGGESNGVVRSRAGSMWRDEAFVDVQWYSYLPLQERRIPWSTVQLLPTLPHKIYNYLEPTTFFNDAKLQATIQARSMSTAYDSSYTGNCSRRNNINASSQAQPQPSSPQHVEAAKAELQSQSIGVAPTATMKDVDQNTNEFRGFLAQARDQFGESLFTCESFNFDVEEADFEDRRTAPLTKRRRVSKRAKMDG</sequence>
<feature type="signal peptide" evidence="2">
    <location>
        <begin position="1"/>
        <end position="42"/>
    </location>
</feature>
<gene>
    <name evidence="3" type="ORF">THAOC_16599</name>
</gene>
<keyword evidence="2" id="KW-0732">Signal</keyword>
<accession>K0SBU0</accession>
<keyword evidence="4" id="KW-1185">Reference proteome</keyword>
<evidence type="ECO:0000313" key="4">
    <source>
        <dbReference type="Proteomes" id="UP000266841"/>
    </source>
</evidence>
<feature type="region of interest" description="Disordered" evidence="1">
    <location>
        <begin position="189"/>
        <end position="208"/>
    </location>
</feature>
<evidence type="ECO:0000256" key="2">
    <source>
        <dbReference type="SAM" id="SignalP"/>
    </source>
</evidence>
<proteinExistence type="predicted"/>
<feature type="compositionally biased region" description="Low complexity" evidence="1">
    <location>
        <begin position="195"/>
        <end position="207"/>
    </location>
</feature>